<gene>
    <name evidence="2" type="ORF">A8926_4278</name>
</gene>
<evidence type="ECO:0000313" key="3">
    <source>
        <dbReference type="Proteomes" id="UP000233786"/>
    </source>
</evidence>
<evidence type="ECO:0000313" key="2">
    <source>
        <dbReference type="EMBL" id="PKW16446.1"/>
    </source>
</evidence>
<organism evidence="2 3">
    <name type="scientific">Saccharopolyspora spinosa</name>
    <dbReference type="NCBI Taxonomy" id="60894"/>
    <lineage>
        <taxon>Bacteria</taxon>
        <taxon>Bacillati</taxon>
        <taxon>Actinomycetota</taxon>
        <taxon>Actinomycetes</taxon>
        <taxon>Pseudonocardiales</taxon>
        <taxon>Pseudonocardiaceae</taxon>
        <taxon>Saccharopolyspora</taxon>
    </lineage>
</organism>
<dbReference type="Proteomes" id="UP000233786">
    <property type="component" value="Unassembled WGS sequence"/>
</dbReference>
<feature type="region of interest" description="Disordered" evidence="1">
    <location>
        <begin position="87"/>
        <end position="113"/>
    </location>
</feature>
<dbReference type="AlphaFoldDB" id="A0A2N3Y0K4"/>
<comment type="caution">
    <text evidence="2">The sequence shown here is derived from an EMBL/GenBank/DDBJ whole genome shotgun (WGS) entry which is preliminary data.</text>
</comment>
<name>A0A2N3Y0K4_SACSN</name>
<accession>A0A2N3Y0K4</accession>
<sequence length="113" mass="12924">MLLGYGDAVAPTASWHWLNALLEADDAEVAPRRRIRYVAAIGLAYLEDRVRTREQRPQRHGTQWLERDGKQRLFPHVEELDKVNDHRAALGSQSLPRHRPCVAGSVNREEPHA</sequence>
<proteinExistence type="predicted"/>
<evidence type="ECO:0000256" key="1">
    <source>
        <dbReference type="SAM" id="MobiDB-lite"/>
    </source>
</evidence>
<dbReference type="EMBL" id="PJNB01000001">
    <property type="protein sequence ID" value="PKW16446.1"/>
    <property type="molecule type" value="Genomic_DNA"/>
</dbReference>
<keyword evidence="3" id="KW-1185">Reference proteome</keyword>
<protein>
    <submittedName>
        <fullName evidence="2">Uncharacterized protein</fullName>
    </submittedName>
</protein>
<reference evidence="2" key="1">
    <citation type="submission" date="2017-12" db="EMBL/GenBank/DDBJ databases">
        <title>Sequencing the genomes of 1000 Actinobacteria strains.</title>
        <authorList>
            <person name="Klenk H.-P."/>
        </authorList>
    </citation>
    <scope>NUCLEOTIDE SEQUENCE [LARGE SCALE GENOMIC DNA]</scope>
    <source>
        <strain evidence="2">DSM 44228</strain>
    </source>
</reference>